<keyword evidence="11 13" id="KW-0443">Lipid metabolism</keyword>
<keyword evidence="7 13" id="KW-0808">Transferase</keyword>
<evidence type="ECO:0000256" key="13">
    <source>
        <dbReference type="HAMAP-Rule" id="MF_00409"/>
    </source>
</evidence>
<accession>A0A1H8LDP7</accession>
<dbReference type="AlphaFoldDB" id="A0A1H8LDP7"/>
<dbReference type="GO" id="GO:0009245">
    <property type="term" value="P:lipid A biosynthetic process"/>
    <property type="evidence" value="ECO:0007669"/>
    <property type="project" value="UniProtKB-UniRule"/>
</dbReference>
<dbReference type="Pfam" id="PF02606">
    <property type="entry name" value="LpxK"/>
    <property type="match status" value="1"/>
</dbReference>
<dbReference type="InterPro" id="IPR003758">
    <property type="entry name" value="LpxK"/>
</dbReference>
<evidence type="ECO:0000256" key="4">
    <source>
        <dbReference type="ARBA" id="ARBA00016436"/>
    </source>
</evidence>
<dbReference type="PANTHER" id="PTHR42724">
    <property type="entry name" value="TETRAACYLDISACCHARIDE 4'-KINASE"/>
    <property type="match status" value="1"/>
</dbReference>
<evidence type="ECO:0000256" key="10">
    <source>
        <dbReference type="ARBA" id="ARBA00022840"/>
    </source>
</evidence>
<keyword evidence="9 13" id="KW-0418">Kinase</keyword>
<comment type="catalytic activity">
    <reaction evidence="13">
        <text>a lipid A disaccharide + ATP = a lipid IVA + ADP + H(+)</text>
        <dbReference type="Rhea" id="RHEA:67840"/>
        <dbReference type="ChEBI" id="CHEBI:15378"/>
        <dbReference type="ChEBI" id="CHEBI:30616"/>
        <dbReference type="ChEBI" id="CHEBI:176343"/>
        <dbReference type="ChEBI" id="CHEBI:176425"/>
        <dbReference type="ChEBI" id="CHEBI:456216"/>
        <dbReference type="EC" id="2.7.1.130"/>
    </reaction>
</comment>
<evidence type="ECO:0000256" key="12">
    <source>
        <dbReference type="ARBA" id="ARBA00029757"/>
    </source>
</evidence>
<dbReference type="HAMAP" id="MF_00409">
    <property type="entry name" value="LpxK"/>
    <property type="match status" value="1"/>
</dbReference>
<evidence type="ECO:0000313" key="15">
    <source>
        <dbReference type="Proteomes" id="UP000199615"/>
    </source>
</evidence>
<evidence type="ECO:0000256" key="5">
    <source>
        <dbReference type="ARBA" id="ARBA00022516"/>
    </source>
</evidence>
<evidence type="ECO:0000256" key="6">
    <source>
        <dbReference type="ARBA" id="ARBA00022556"/>
    </source>
</evidence>
<evidence type="ECO:0000256" key="3">
    <source>
        <dbReference type="ARBA" id="ARBA00012071"/>
    </source>
</evidence>
<dbReference type="UniPathway" id="UPA00359">
    <property type="reaction ID" value="UER00482"/>
</dbReference>
<comment type="similarity">
    <text evidence="13">Belongs to the LpxK family.</text>
</comment>
<evidence type="ECO:0000256" key="11">
    <source>
        <dbReference type="ARBA" id="ARBA00023098"/>
    </source>
</evidence>
<dbReference type="GO" id="GO:0009244">
    <property type="term" value="P:lipopolysaccharide core region biosynthetic process"/>
    <property type="evidence" value="ECO:0007669"/>
    <property type="project" value="TreeGrafter"/>
</dbReference>
<dbReference type="NCBIfam" id="TIGR00682">
    <property type="entry name" value="lpxK"/>
    <property type="match status" value="1"/>
</dbReference>
<dbReference type="GO" id="GO:0009029">
    <property type="term" value="F:lipid-A 4'-kinase activity"/>
    <property type="evidence" value="ECO:0007669"/>
    <property type="project" value="UniProtKB-UniRule"/>
</dbReference>
<keyword evidence="15" id="KW-1185">Reference proteome</keyword>
<gene>
    <name evidence="13" type="primary">lpxK</name>
    <name evidence="14" type="ORF">SAMN05444123_10119</name>
</gene>
<dbReference type="PANTHER" id="PTHR42724:SF1">
    <property type="entry name" value="TETRAACYLDISACCHARIDE 4'-KINASE, MITOCHONDRIAL-RELATED"/>
    <property type="match status" value="1"/>
</dbReference>
<keyword evidence="8 13" id="KW-0547">Nucleotide-binding</keyword>
<proteinExistence type="inferred from homology"/>
<dbReference type="GO" id="GO:0005524">
    <property type="term" value="F:ATP binding"/>
    <property type="evidence" value="ECO:0007669"/>
    <property type="project" value="UniProtKB-UniRule"/>
</dbReference>
<organism evidence="14 15">
    <name type="scientific">Rhodopseudomonas pseudopalustris</name>
    <dbReference type="NCBI Taxonomy" id="1513892"/>
    <lineage>
        <taxon>Bacteria</taxon>
        <taxon>Pseudomonadati</taxon>
        <taxon>Pseudomonadota</taxon>
        <taxon>Alphaproteobacteria</taxon>
        <taxon>Hyphomicrobiales</taxon>
        <taxon>Nitrobacteraceae</taxon>
        <taxon>Rhodopseudomonas</taxon>
    </lineage>
</organism>
<feature type="binding site" evidence="13">
    <location>
        <begin position="51"/>
        <end position="58"/>
    </location>
    <ligand>
        <name>ATP</name>
        <dbReference type="ChEBI" id="CHEBI:30616"/>
    </ligand>
</feature>
<dbReference type="RefSeq" id="WP_092680908.1">
    <property type="nucleotide sequence ID" value="NZ_FODT01000001.1"/>
</dbReference>
<dbReference type="Proteomes" id="UP000199615">
    <property type="component" value="Unassembled WGS sequence"/>
</dbReference>
<dbReference type="EC" id="2.7.1.130" evidence="3 13"/>
<evidence type="ECO:0000256" key="7">
    <source>
        <dbReference type="ARBA" id="ARBA00022679"/>
    </source>
</evidence>
<dbReference type="GO" id="GO:0005886">
    <property type="term" value="C:plasma membrane"/>
    <property type="evidence" value="ECO:0007669"/>
    <property type="project" value="TreeGrafter"/>
</dbReference>
<evidence type="ECO:0000313" key="14">
    <source>
        <dbReference type="EMBL" id="SEO02926.1"/>
    </source>
</evidence>
<evidence type="ECO:0000256" key="1">
    <source>
        <dbReference type="ARBA" id="ARBA00002274"/>
    </source>
</evidence>
<keyword evidence="6 13" id="KW-0441">Lipid A biosynthesis</keyword>
<keyword evidence="10 13" id="KW-0067">ATP-binding</keyword>
<sequence length="338" mass="35933">MREPAFWHRPPSLLSRLLLPFGAVYGEVTAARMQKVGIETGVPVLCVGNYHLGGAGKTPTTLALVQLLRDLGEHPVVLSRGYGGRLRGPILVDAKRHSAADVGDEPLMMARTASVVVARERTDGAALARSQGATVIVMDDGFQNPALVKDASLIVIDSRRGVGNGCVFPAGPLRAPLPLQVARTDAMIIVGNGQAADAVAAQIAARGGPVLRARLTPDETSLERLKGRRVLAFAGIGDPARFFATLRASGVEIAEQRAFPDHHPFTADELASLADSARRGGLTLVTTEKDLARIGPDAASLGSDLMALAVTLVVEEEARLRRFLLERINQARTKQFAR</sequence>
<dbReference type="EMBL" id="FODT01000001">
    <property type="protein sequence ID" value="SEO02926.1"/>
    <property type="molecule type" value="Genomic_DNA"/>
</dbReference>
<comment type="pathway">
    <text evidence="2 13">Glycolipid biosynthesis; lipid IV(A) biosynthesis; lipid IV(A) from (3R)-3-hydroxytetradecanoyl-[acyl-carrier-protein] and UDP-N-acetyl-alpha-D-glucosamine: step 6/6.</text>
</comment>
<dbReference type="SUPFAM" id="SSF52540">
    <property type="entry name" value="P-loop containing nucleoside triphosphate hydrolases"/>
    <property type="match status" value="1"/>
</dbReference>
<evidence type="ECO:0000256" key="9">
    <source>
        <dbReference type="ARBA" id="ARBA00022777"/>
    </source>
</evidence>
<reference evidence="15" key="1">
    <citation type="submission" date="2016-10" db="EMBL/GenBank/DDBJ databases">
        <authorList>
            <person name="Varghese N."/>
            <person name="Submissions S."/>
        </authorList>
    </citation>
    <scope>NUCLEOTIDE SEQUENCE [LARGE SCALE GENOMIC DNA]</scope>
    <source>
        <strain evidence="15">DSM 123</strain>
    </source>
</reference>
<keyword evidence="5 13" id="KW-0444">Lipid biosynthesis</keyword>
<evidence type="ECO:0000256" key="2">
    <source>
        <dbReference type="ARBA" id="ARBA00004870"/>
    </source>
</evidence>
<protein>
    <recommendedName>
        <fullName evidence="4 13">Tetraacyldisaccharide 4'-kinase</fullName>
        <ecNumber evidence="3 13">2.7.1.130</ecNumber>
    </recommendedName>
    <alternativeName>
        <fullName evidence="12 13">Lipid A 4'-kinase</fullName>
    </alternativeName>
</protein>
<evidence type="ECO:0000256" key="8">
    <source>
        <dbReference type="ARBA" id="ARBA00022741"/>
    </source>
</evidence>
<name>A0A1H8LDP7_9BRAD</name>
<dbReference type="OrthoDB" id="9766423at2"/>
<dbReference type="InterPro" id="IPR027417">
    <property type="entry name" value="P-loop_NTPase"/>
</dbReference>
<comment type="function">
    <text evidence="1 13">Transfers the gamma-phosphate of ATP to the 4'-position of a tetraacyldisaccharide 1-phosphate intermediate (termed DS-1-P) to form tetraacyldisaccharide 1,4'-bis-phosphate (lipid IVA).</text>
</comment>